<evidence type="ECO:0000256" key="1">
    <source>
        <dbReference type="SAM" id="MobiDB-lite"/>
    </source>
</evidence>
<comment type="caution">
    <text evidence="2">The sequence shown here is derived from an EMBL/GenBank/DDBJ whole genome shotgun (WGS) entry which is preliminary data.</text>
</comment>
<dbReference type="AlphaFoldDB" id="A0A845HXA8"/>
<feature type="region of interest" description="Disordered" evidence="1">
    <location>
        <begin position="62"/>
        <end position="84"/>
    </location>
</feature>
<evidence type="ECO:0000313" key="2">
    <source>
        <dbReference type="EMBL" id="MYN44215.1"/>
    </source>
</evidence>
<protein>
    <submittedName>
        <fullName evidence="2">Uncharacterized protein</fullName>
    </submittedName>
</protein>
<proteinExistence type="predicted"/>
<name>A0A845HXA8_9BURK</name>
<keyword evidence="3" id="KW-1185">Reference proteome</keyword>
<accession>A0A845HXA8</accession>
<dbReference type="EMBL" id="WWCL01000001">
    <property type="protein sequence ID" value="MYN44215.1"/>
    <property type="molecule type" value="Genomic_DNA"/>
</dbReference>
<evidence type="ECO:0000313" key="3">
    <source>
        <dbReference type="Proteomes" id="UP000444316"/>
    </source>
</evidence>
<organism evidence="2 3">
    <name type="scientific">Duganella fentianensis</name>
    <dbReference type="NCBI Taxonomy" id="2692177"/>
    <lineage>
        <taxon>Bacteria</taxon>
        <taxon>Pseudomonadati</taxon>
        <taxon>Pseudomonadota</taxon>
        <taxon>Betaproteobacteria</taxon>
        <taxon>Burkholderiales</taxon>
        <taxon>Oxalobacteraceae</taxon>
        <taxon>Telluria group</taxon>
        <taxon>Duganella</taxon>
    </lineage>
</organism>
<sequence>MSKLTKLPALSALAAASHRTELLIMQCRYALQNDDVPVAANQLWHAQRQVDFLAWLDKGGFTQTDRPKENSGIAPLSSTPAGAV</sequence>
<dbReference type="RefSeq" id="WP_161033943.1">
    <property type="nucleotide sequence ID" value="NZ_WWCL01000001.1"/>
</dbReference>
<gene>
    <name evidence="2" type="ORF">GTP23_03920</name>
</gene>
<dbReference type="Proteomes" id="UP000444316">
    <property type="component" value="Unassembled WGS sequence"/>
</dbReference>
<reference evidence="2" key="1">
    <citation type="submission" date="2019-12" db="EMBL/GenBank/DDBJ databases">
        <title>Novel species isolated from a subtropical stream in China.</title>
        <authorList>
            <person name="Lu H."/>
        </authorList>
    </citation>
    <scope>NUCLEOTIDE SEQUENCE [LARGE SCALE GENOMIC DNA]</scope>
    <source>
        <strain evidence="2">FT93W</strain>
    </source>
</reference>